<dbReference type="Proteomes" id="UP000187464">
    <property type="component" value="Chromosome I"/>
</dbReference>
<dbReference type="GO" id="GO:0003677">
    <property type="term" value="F:DNA binding"/>
    <property type="evidence" value="ECO:0007669"/>
    <property type="project" value="InterPro"/>
</dbReference>
<dbReference type="AlphaFoldDB" id="A0A1R3T6D8"/>
<gene>
    <name evidence="1" type="ORF">PSM36_1314</name>
</gene>
<reference evidence="1 2" key="1">
    <citation type="submission" date="2016-08" db="EMBL/GenBank/DDBJ databases">
        <authorList>
            <person name="Seilhamer J.J."/>
        </authorList>
    </citation>
    <scope>NUCLEOTIDE SEQUENCE [LARGE SCALE GENOMIC DNA]</scope>
    <source>
        <strain evidence="1">M3/6</strain>
    </source>
</reference>
<protein>
    <recommendedName>
        <fullName evidence="3">Addiction module antidote protein, HigA family</fullName>
    </recommendedName>
</protein>
<accession>A0A1R3T6D8</accession>
<evidence type="ECO:0000313" key="2">
    <source>
        <dbReference type="Proteomes" id="UP000187464"/>
    </source>
</evidence>
<dbReference type="Gene3D" id="1.10.260.40">
    <property type="entry name" value="lambda repressor-like DNA-binding domains"/>
    <property type="match status" value="1"/>
</dbReference>
<name>A0A1R3T6D8_9BACT</name>
<dbReference type="InterPro" id="IPR010982">
    <property type="entry name" value="Lambda_DNA-bd_dom_sf"/>
</dbReference>
<dbReference type="KEGG" id="psac:PSM36_1314"/>
<organism evidence="1 2">
    <name type="scientific">Proteiniphilum saccharofermentans</name>
    <dbReference type="NCBI Taxonomy" id="1642647"/>
    <lineage>
        <taxon>Bacteria</taxon>
        <taxon>Pseudomonadati</taxon>
        <taxon>Bacteroidota</taxon>
        <taxon>Bacteroidia</taxon>
        <taxon>Bacteroidales</taxon>
        <taxon>Dysgonomonadaceae</taxon>
        <taxon>Proteiniphilum</taxon>
    </lineage>
</organism>
<dbReference type="EMBL" id="LT605205">
    <property type="protein sequence ID" value="SCD20137.1"/>
    <property type="molecule type" value="Genomic_DNA"/>
</dbReference>
<evidence type="ECO:0008006" key="3">
    <source>
        <dbReference type="Google" id="ProtNLM"/>
    </source>
</evidence>
<evidence type="ECO:0000313" key="1">
    <source>
        <dbReference type="EMBL" id="SCD20137.1"/>
    </source>
</evidence>
<sequence length="49" mass="5873">MLSGIALRIEAVFGGKADFWLRLQRTYDLEEERRNLLLHPVHLEKFRYA</sequence>
<proteinExistence type="predicted"/>
<keyword evidence="2" id="KW-1185">Reference proteome</keyword>